<proteinExistence type="predicted"/>
<evidence type="ECO:0000256" key="1">
    <source>
        <dbReference type="SAM" id="MobiDB-lite"/>
    </source>
</evidence>
<gene>
    <name evidence="2" type="ORF">D0368_00412</name>
</gene>
<keyword evidence="2" id="KW-0614">Plasmid</keyword>
<dbReference type="EMBL" id="MH847448">
    <property type="protein sequence ID" value="AYU69160.1"/>
    <property type="molecule type" value="Genomic_DNA"/>
</dbReference>
<geneLocation type="plasmid" evidence="2">
    <name>p12-034</name>
</geneLocation>
<reference evidence="2" key="1">
    <citation type="journal article" date="2018" name="Vet. Microbiol.">
        <title>Characterization of plasmids harboring blaCTX-M genes in Escherichia coli from French pigs.</title>
        <authorList>
            <person name="Lucas P."/>
            <person name="Jouy E."/>
            <person name="Le Devendec L."/>
            <person name="de Boisseson C."/>
            <person name="Perrin-Guyomard A."/>
            <person name="Jove T."/>
            <person name="Blanchard Y."/>
            <person name="Touzain F."/>
            <person name="Kempf I."/>
        </authorList>
    </citation>
    <scope>NUCLEOTIDE SEQUENCE</scope>
    <source>
        <strain evidence="2">12-034</strain>
        <plasmid evidence="2">p12-034</plasmid>
    </source>
</reference>
<protein>
    <submittedName>
        <fullName evidence="2">Uncharacterized protein</fullName>
    </submittedName>
</protein>
<sequence>MRDCSFTQGVYFGVDTKKGTMLYARAYPGNIMDIIGFDIDNFTRTVTDAKTLEIYTKYINNTNGLNSVRMHPSQNDGGYNACNGRKRI</sequence>
<evidence type="ECO:0000313" key="2">
    <source>
        <dbReference type="EMBL" id="AYU69160.1"/>
    </source>
</evidence>
<organism evidence="2">
    <name type="scientific">Escherichia coli</name>
    <dbReference type="NCBI Taxonomy" id="562"/>
    <lineage>
        <taxon>Bacteria</taxon>
        <taxon>Pseudomonadati</taxon>
        <taxon>Pseudomonadota</taxon>
        <taxon>Gammaproteobacteria</taxon>
        <taxon>Enterobacterales</taxon>
        <taxon>Enterobacteriaceae</taxon>
        <taxon>Escherichia</taxon>
    </lineage>
</organism>
<accession>A0A3G4RTX6</accession>
<dbReference type="AlphaFoldDB" id="A0A3G4RTX6"/>
<name>A0A3G4RTX6_ECOLX</name>
<feature type="region of interest" description="Disordered" evidence="1">
    <location>
        <begin position="69"/>
        <end position="88"/>
    </location>
</feature>